<feature type="transmembrane region" description="Helical" evidence="1">
    <location>
        <begin position="7"/>
        <end position="26"/>
    </location>
</feature>
<evidence type="ECO:0000313" key="3">
    <source>
        <dbReference type="Proteomes" id="UP000177370"/>
    </source>
</evidence>
<proteinExistence type="predicted"/>
<dbReference type="AlphaFoldDB" id="A0A1F6V9A0"/>
<comment type="caution">
    <text evidence="2">The sequence shown here is derived from an EMBL/GenBank/DDBJ whole genome shotgun (WGS) entry which is preliminary data.</text>
</comment>
<dbReference type="Proteomes" id="UP000177370">
    <property type="component" value="Unassembled WGS sequence"/>
</dbReference>
<sequence length="73" mass="7985">MKLSKIFHVISALVGLVGVIMFFGAWSASTNGSAFGLSETHLFNDATVLILIAIWLQLGTMHHMKLEEKGKII</sequence>
<organism evidence="2 3">
    <name type="scientific">Candidatus Nomurabacteria bacterium RIFCSPHIGHO2_01_FULL_40_24b</name>
    <dbReference type="NCBI Taxonomy" id="1801739"/>
    <lineage>
        <taxon>Bacteria</taxon>
        <taxon>Candidatus Nomuraibacteriota</taxon>
    </lineage>
</organism>
<feature type="transmembrane region" description="Helical" evidence="1">
    <location>
        <begin position="46"/>
        <end position="64"/>
    </location>
</feature>
<evidence type="ECO:0000256" key="1">
    <source>
        <dbReference type="SAM" id="Phobius"/>
    </source>
</evidence>
<keyword evidence="1" id="KW-0812">Transmembrane</keyword>
<reference evidence="2 3" key="1">
    <citation type="journal article" date="2016" name="Nat. Commun.">
        <title>Thousands of microbial genomes shed light on interconnected biogeochemical processes in an aquifer system.</title>
        <authorList>
            <person name="Anantharaman K."/>
            <person name="Brown C.T."/>
            <person name="Hug L.A."/>
            <person name="Sharon I."/>
            <person name="Castelle C.J."/>
            <person name="Probst A.J."/>
            <person name="Thomas B.C."/>
            <person name="Singh A."/>
            <person name="Wilkins M.J."/>
            <person name="Karaoz U."/>
            <person name="Brodie E.L."/>
            <person name="Williams K.H."/>
            <person name="Hubbard S.S."/>
            <person name="Banfield J.F."/>
        </authorList>
    </citation>
    <scope>NUCLEOTIDE SEQUENCE [LARGE SCALE GENOMIC DNA]</scope>
</reference>
<keyword evidence="1" id="KW-0472">Membrane</keyword>
<dbReference type="EMBL" id="MFTP01000002">
    <property type="protein sequence ID" value="OGI66221.1"/>
    <property type="molecule type" value="Genomic_DNA"/>
</dbReference>
<protein>
    <submittedName>
        <fullName evidence="2">Uncharacterized protein</fullName>
    </submittedName>
</protein>
<gene>
    <name evidence="2" type="ORF">A2647_00495</name>
</gene>
<keyword evidence="1" id="KW-1133">Transmembrane helix</keyword>
<accession>A0A1F6V9A0</accession>
<evidence type="ECO:0000313" key="2">
    <source>
        <dbReference type="EMBL" id="OGI66221.1"/>
    </source>
</evidence>
<name>A0A1F6V9A0_9BACT</name>